<dbReference type="PANTHER" id="PTHR42703:SF1">
    <property type="entry name" value="NA(+)_H(+) ANTIPORTER SUBUNIT D1"/>
    <property type="match status" value="1"/>
</dbReference>
<evidence type="ECO:0000256" key="7">
    <source>
        <dbReference type="SAM" id="Phobius"/>
    </source>
</evidence>
<dbReference type="InterPro" id="IPR001516">
    <property type="entry name" value="Proton_antipo_N"/>
</dbReference>
<dbReference type="GO" id="GO:0005886">
    <property type="term" value="C:plasma membrane"/>
    <property type="evidence" value="ECO:0007669"/>
    <property type="project" value="UniProtKB-SubCell"/>
</dbReference>
<dbReference type="InterPro" id="IPR050586">
    <property type="entry name" value="CPA3_Na-H_Antiporter_D"/>
</dbReference>
<keyword evidence="3 7" id="KW-0812">Transmembrane</keyword>
<reference evidence="10 11" key="1">
    <citation type="submission" date="2023-07" db="EMBL/GenBank/DDBJ databases">
        <title>Closed genoem sequence of Methanosarcinaceae archaeon Ac7.</title>
        <authorList>
            <person name="Poehlein A."/>
            <person name="Protasov E."/>
            <person name="Platt K."/>
            <person name="Reeh H."/>
            <person name="Daniel R."/>
            <person name="Brune A."/>
        </authorList>
    </citation>
    <scope>NUCLEOTIDE SEQUENCE [LARGE SCALE GENOMIC DNA]</scope>
    <source>
        <strain evidence="10 11">Ac7</strain>
    </source>
</reference>
<feature type="transmembrane region" description="Helical" evidence="7">
    <location>
        <begin position="188"/>
        <end position="209"/>
    </location>
</feature>
<feature type="transmembrane region" description="Helical" evidence="7">
    <location>
        <begin position="20"/>
        <end position="42"/>
    </location>
</feature>
<evidence type="ECO:0000313" key="10">
    <source>
        <dbReference type="EMBL" id="WNY25754.1"/>
    </source>
</evidence>
<gene>
    <name evidence="10" type="primary">ndhB</name>
    <name evidence="10" type="ORF">MsAc7_13140</name>
</gene>
<evidence type="ECO:0000256" key="4">
    <source>
        <dbReference type="ARBA" id="ARBA00022989"/>
    </source>
</evidence>
<keyword evidence="2" id="KW-1003">Cell membrane</keyword>
<feature type="transmembrane region" description="Helical" evidence="7">
    <location>
        <begin position="391"/>
        <end position="413"/>
    </location>
</feature>
<evidence type="ECO:0000259" key="9">
    <source>
        <dbReference type="Pfam" id="PF00662"/>
    </source>
</evidence>
<dbReference type="Pfam" id="PF00361">
    <property type="entry name" value="Proton_antipo_M"/>
    <property type="match status" value="1"/>
</dbReference>
<dbReference type="GeneID" id="89230416"/>
<evidence type="ECO:0000256" key="5">
    <source>
        <dbReference type="ARBA" id="ARBA00023136"/>
    </source>
</evidence>
<feature type="transmembrane region" description="Helical" evidence="7">
    <location>
        <begin position="89"/>
        <end position="116"/>
    </location>
</feature>
<name>A0AA96V3C9_9EURY</name>
<dbReference type="PRINTS" id="PR01437">
    <property type="entry name" value="NUOXDRDTASE4"/>
</dbReference>
<dbReference type="RefSeq" id="WP_338102106.1">
    <property type="nucleotide sequence ID" value="NZ_CP131060.1"/>
</dbReference>
<dbReference type="InterPro" id="IPR001750">
    <property type="entry name" value="ND/Mrp_TM"/>
</dbReference>
<feature type="region of interest" description="Disordered" evidence="6">
    <location>
        <begin position="511"/>
        <end position="541"/>
    </location>
</feature>
<dbReference type="InterPro" id="IPR003918">
    <property type="entry name" value="NADH_UbQ_OxRdtase"/>
</dbReference>
<comment type="subcellular location">
    <subcellularLocation>
        <location evidence="1">Cell membrane</location>
        <topology evidence="1">Multi-pass membrane protein</topology>
    </subcellularLocation>
</comment>
<evidence type="ECO:0000256" key="6">
    <source>
        <dbReference type="SAM" id="MobiDB-lite"/>
    </source>
</evidence>
<feature type="transmembrane region" description="Helical" evidence="7">
    <location>
        <begin position="337"/>
        <end position="360"/>
    </location>
</feature>
<feature type="domain" description="NADH-Ubiquinone oxidoreductase (complex I) chain 5 N-terminal" evidence="9">
    <location>
        <begin position="93"/>
        <end position="122"/>
    </location>
</feature>
<dbReference type="Proteomes" id="UP001303587">
    <property type="component" value="Chromosome"/>
</dbReference>
<dbReference type="AlphaFoldDB" id="A0AA96V3C9"/>
<evidence type="ECO:0000256" key="2">
    <source>
        <dbReference type="ARBA" id="ARBA00022475"/>
    </source>
</evidence>
<keyword evidence="5 7" id="KW-0472">Membrane</keyword>
<organism evidence="10 11">
    <name type="scientific">Methanolapillus millepedarum</name>
    <dbReference type="NCBI Taxonomy" id="3028296"/>
    <lineage>
        <taxon>Archaea</taxon>
        <taxon>Methanobacteriati</taxon>
        <taxon>Methanobacteriota</taxon>
        <taxon>Stenosarchaea group</taxon>
        <taxon>Methanomicrobia</taxon>
        <taxon>Methanosarcinales</taxon>
        <taxon>Methanosarcinaceae</taxon>
        <taxon>Methanolapillus</taxon>
    </lineage>
</organism>
<feature type="transmembrane region" description="Helical" evidence="7">
    <location>
        <begin position="551"/>
        <end position="568"/>
    </location>
</feature>
<feature type="transmembrane region" description="Helical" evidence="7">
    <location>
        <begin position="51"/>
        <end position="69"/>
    </location>
</feature>
<accession>A0AA96V3C9</accession>
<protein>
    <submittedName>
        <fullName evidence="10">NAD(P)H-quinone oxidoreductase subunit 2, chloroplastic</fullName>
    </submittedName>
</protein>
<evidence type="ECO:0000313" key="11">
    <source>
        <dbReference type="Proteomes" id="UP001303587"/>
    </source>
</evidence>
<keyword evidence="11" id="KW-1185">Reference proteome</keyword>
<keyword evidence="4 7" id="KW-1133">Transmembrane helix</keyword>
<dbReference type="PANTHER" id="PTHR42703">
    <property type="entry name" value="NADH DEHYDROGENASE"/>
    <property type="match status" value="1"/>
</dbReference>
<feature type="compositionally biased region" description="Low complexity" evidence="6">
    <location>
        <begin position="515"/>
        <end position="527"/>
    </location>
</feature>
<dbReference type="EMBL" id="CP131060">
    <property type="protein sequence ID" value="WNY25754.1"/>
    <property type="molecule type" value="Genomic_DNA"/>
</dbReference>
<feature type="transmembrane region" description="Helical" evidence="7">
    <location>
        <begin position="288"/>
        <end position="317"/>
    </location>
</feature>
<feature type="transmembrane region" description="Helical" evidence="7">
    <location>
        <begin position="433"/>
        <end position="452"/>
    </location>
</feature>
<feature type="transmembrane region" description="Helical" evidence="7">
    <location>
        <begin position="229"/>
        <end position="246"/>
    </location>
</feature>
<dbReference type="Pfam" id="PF00662">
    <property type="entry name" value="Proton_antipo_N"/>
    <property type="match status" value="1"/>
</dbReference>
<evidence type="ECO:0000256" key="3">
    <source>
        <dbReference type="ARBA" id="ARBA00022692"/>
    </source>
</evidence>
<dbReference type="GO" id="GO:0008137">
    <property type="term" value="F:NADH dehydrogenase (ubiquinone) activity"/>
    <property type="evidence" value="ECO:0007669"/>
    <property type="project" value="InterPro"/>
</dbReference>
<evidence type="ECO:0000256" key="1">
    <source>
        <dbReference type="ARBA" id="ARBA00004651"/>
    </source>
</evidence>
<feature type="transmembrane region" description="Helical" evidence="7">
    <location>
        <begin position="128"/>
        <end position="145"/>
    </location>
</feature>
<proteinExistence type="predicted"/>
<evidence type="ECO:0000259" key="8">
    <source>
        <dbReference type="Pfam" id="PF00361"/>
    </source>
</evidence>
<dbReference type="GO" id="GO:0042773">
    <property type="term" value="P:ATP synthesis coupled electron transport"/>
    <property type="evidence" value="ECO:0007669"/>
    <property type="project" value="InterPro"/>
</dbReference>
<feature type="domain" description="NADH:quinone oxidoreductase/Mrp antiporter transmembrane" evidence="8">
    <location>
        <begin position="146"/>
        <end position="444"/>
    </location>
</feature>
<sequence>MNFDPSLLFSAPLDYVTSFFMTNIVVLPIAICLLMAPVMILLRNRKNAQKYVALFVSAFLFFIGIVLFLDVYKNGILVYDIGEFGKYGIVLVGDLLSALMVLLNTFIGFLVLIYSLDYIERKSLSDSYFVLFFLMLGGINGIFLTGDLFNMFVFFEIMFLSSTGLIMANESLSVTDISHKLEATYKYLVLGMLGSFVMLIAITTIYASVGSLNIADLAAKIQTLTDSGSVPWVVIGAALLFVVVFGNKAALVPLHFWLPDVHPTAPTPVSAMLSGVLIKVGVYGMLRILFVVLAPALSFVLPIVMFFALMTIAIGAFSAMGQTDLKRVLAYSSVSQIGYVLLGLSFGTAGAIAAAIMYLINHAVAKSLLFLTAGGIIHETKTRDLRKMGGLITVLPLFSMAFLIGAMSIAGIPPMGGFIAKFALFQSSVSGEFYLAFLIALVCAIVTIFYMFRTWISIFWGENRNVDAGAGTGANTGVGTNAAGSVPNAADAHADGAVSVPHTDMLNPHAVSGPHSVSDSHAVSDSHTVAPDSSGPATGVSHKKHKIPFEIVIPIVVLCAVVILLGIYPEPLYEISNLIATQILDPETYISTVLGRAPR</sequence>